<accession>A0ABR0BTN9</accession>
<proteinExistence type="predicted"/>
<organism evidence="2 3">
    <name type="scientific">Purpureocillium lilacinum</name>
    <name type="common">Paecilomyces lilacinus</name>
    <dbReference type="NCBI Taxonomy" id="33203"/>
    <lineage>
        <taxon>Eukaryota</taxon>
        <taxon>Fungi</taxon>
        <taxon>Dikarya</taxon>
        <taxon>Ascomycota</taxon>
        <taxon>Pezizomycotina</taxon>
        <taxon>Sordariomycetes</taxon>
        <taxon>Hypocreomycetidae</taxon>
        <taxon>Hypocreales</taxon>
        <taxon>Ophiocordycipitaceae</taxon>
        <taxon>Purpureocillium</taxon>
    </lineage>
</organism>
<feature type="compositionally biased region" description="Basic and acidic residues" evidence="1">
    <location>
        <begin position="419"/>
        <end position="428"/>
    </location>
</feature>
<evidence type="ECO:0000256" key="1">
    <source>
        <dbReference type="SAM" id="MobiDB-lite"/>
    </source>
</evidence>
<evidence type="ECO:0000313" key="3">
    <source>
        <dbReference type="Proteomes" id="UP001287286"/>
    </source>
</evidence>
<feature type="compositionally biased region" description="Basic and acidic residues" evidence="1">
    <location>
        <begin position="71"/>
        <end position="85"/>
    </location>
</feature>
<gene>
    <name evidence="2" type="ORF">Purlil1_8297</name>
</gene>
<protein>
    <submittedName>
        <fullName evidence="2">Uncharacterized protein</fullName>
    </submittedName>
</protein>
<feature type="compositionally biased region" description="Polar residues" evidence="1">
    <location>
        <begin position="170"/>
        <end position="192"/>
    </location>
</feature>
<dbReference type="Proteomes" id="UP001287286">
    <property type="component" value="Unassembled WGS sequence"/>
</dbReference>
<evidence type="ECO:0000313" key="2">
    <source>
        <dbReference type="EMBL" id="KAK4087449.1"/>
    </source>
</evidence>
<dbReference type="EMBL" id="JAWRVI010000032">
    <property type="protein sequence ID" value="KAK4087449.1"/>
    <property type="molecule type" value="Genomic_DNA"/>
</dbReference>
<keyword evidence="3" id="KW-1185">Reference proteome</keyword>
<comment type="caution">
    <text evidence="2">The sequence shown here is derived from an EMBL/GenBank/DDBJ whole genome shotgun (WGS) entry which is preliminary data.</text>
</comment>
<feature type="region of interest" description="Disordered" evidence="1">
    <location>
        <begin position="165"/>
        <end position="217"/>
    </location>
</feature>
<sequence>MDGWVNGWMDGWDGVRALNEMERLSGLALLWTPGRSPRLAPPAVARVESSPHVPETHGGGPAKPKATNPGGREDADAPTHTHADFLRPTGGEAGIIAEIEAATALRSPSMASLLLGPGLLDWLAHREHGTDAGRIHFPDAPQKHIVCLMLSWAWAAVAASQPADAACENGPSNAPLPSSSPIPMNHNAASPRSQHRTPHTPSSAVSQRNGRHRQGTGWGPELIDSLLGDAVLFCGRLCRDLTRCLQARHGKLGASARARGGLAGWWGTSFVSTGAHYGATISLVVPTNHSSISQRQNSLAVKAERPEVPAQRPGLIVAVSAALSDLEVANTYLQYHDGKRGCYKSCHGGFPSLARRCRAQPADPERSTLLWTRTLAGPKSVSSLGRGGRCKSTEADGVEVVLFPSLLPPQQALPGGPGRTEERTRADDPGGCGPEPERLVMATVRAGATRGSRILGRLQVQVARTSYRPLMLSGAPETQRGARRTWYSLTKPGLRAFGPVKKTDARGSCGTWAANQSKRRHAVGPSSVVLLRTSADATALFPGSRAAFRVSSLLLSKDSTPENWRRGPIMTWVTALDAYLAPGVTSGPFGCAASRLLNASGSWPPAISPREDRGSACWAMEISDARHPVPPRSAALAYCYYYHACPLLRARRHGPLGGTPV</sequence>
<reference evidence="2 3" key="1">
    <citation type="journal article" date="2024" name="Microbiol. Resour. Announc.">
        <title>Genome annotations for the ascomycete fungi Trichoderma harzianum, Trichoderma aggressivum, and Purpureocillium lilacinum.</title>
        <authorList>
            <person name="Beijen E.P.W."/>
            <person name="Ohm R.A."/>
        </authorList>
    </citation>
    <scope>NUCLEOTIDE SEQUENCE [LARGE SCALE GENOMIC DNA]</scope>
    <source>
        <strain evidence="2 3">CBS 150709</strain>
    </source>
</reference>
<feature type="region of interest" description="Disordered" evidence="1">
    <location>
        <begin position="408"/>
        <end position="437"/>
    </location>
</feature>
<feature type="region of interest" description="Disordered" evidence="1">
    <location>
        <begin position="41"/>
        <end position="88"/>
    </location>
</feature>
<name>A0ABR0BTN9_PURLI</name>
<feature type="compositionally biased region" description="Polar residues" evidence="1">
    <location>
        <begin position="199"/>
        <end position="208"/>
    </location>
</feature>